<dbReference type="InterPro" id="IPR017452">
    <property type="entry name" value="GPCR_Rhodpsn_7TM"/>
</dbReference>
<evidence type="ECO:0000313" key="11">
    <source>
        <dbReference type="Proteomes" id="UP001217089"/>
    </source>
</evidence>
<gene>
    <name evidence="10" type="ORF">KUTeg_021689</name>
</gene>
<feature type="transmembrane region" description="Helical" evidence="8">
    <location>
        <begin position="79"/>
        <end position="104"/>
    </location>
</feature>
<keyword evidence="2 8" id="KW-0812">Transmembrane</keyword>
<dbReference type="PRINTS" id="PR01157">
    <property type="entry name" value="P2YPURNOCPTR"/>
</dbReference>
<protein>
    <recommendedName>
        <fullName evidence="9">G-protein coupled receptors family 1 profile domain-containing protein</fullName>
    </recommendedName>
</protein>
<feature type="domain" description="G-protein coupled receptors family 1 profile" evidence="9">
    <location>
        <begin position="79"/>
        <end position="357"/>
    </location>
</feature>
<comment type="caution">
    <text evidence="10">The sequence shown here is derived from an EMBL/GenBank/DDBJ whole genome shotgun (WGS) entry which is preliminary data.</text>
</comment>
<evidence type="ECO:0000256" key="7">
    <source>
        <dbReference type="ARBA" id="ARBA00023224"/>
    </source>
</evidence>
<proteinExistence type="predicted"/>
<keyword evidence="5 8" id="KW-0472">Membrane</keyword>
<dbReference type="Gene3D" id="1.20.1070.10">
    <property type="entry name" value="Rhodopsin 7-helix transmembrane proteins"/>
    <property type="match status" value="2"/>
</dbReference>
<evidence type="ECO:0000256" key="1">
    <source>
        <dbReference type="ARBA" id="ARBA00004141"/>
    </source>
</evidence>
<keyword evidence="6" id="KW-0675">Receptor</keyword>
<feature type="transmembrane region" description="Helical" evidence="8">
    <location>
        <begin position="238"/>
        <end position="260"/>
    </location>
</feature>
<evidence type="ECO:0000256" key="5">
    <source>
        <dbReference type="ARBA" id="ARBA00023136"/>
    </source>
</evidence>
<feature type="transmembrane region" description="Helical" evidence="8">
    <location>
        <begin position="20"/>
        <end position="42"/>
    </location>
</feature>
<feature type="transmembrane region" description="Helical" evidence="8">
    <location>
        <begin position="293"/>
        <end position="317"/>
    </location>
</feature>
<dbReference type="Pfam" id="PF00001">
    <property type="entry name" value="7tm_1"/>
    <property type="match status" value="1"/>
</dbReference>
<feature type="transmembrane region" description="Helical" evidence="8">
    <location>
        <begin position="146"/>
        <end position="167"/>
    </location>
</feature>
<keyword evidence="7" id="KW-0807">Transducer</keyword>
<evidence type="ECO:0000256" key="8">
    <source>
        <dbReference type="SAM" id="Phobius"/>
    </source>
</evidence>
<name>A0ABQ9E4W4_TEGGR</name>
<dbReference type="EMBL" id="JARBDR010000919">
    <property type="protein sequence ID" value="KAJ8300170.1"/>
    <property type="molecule type" value="Genomic_DNA"/>
</dbReference>
<evidence type="ECO:0000313" key="10">
    <source>
        <dbReference type="EMBL" id="KAJ8300170.1"/>
    </source>
</evidence>
<evidence type="ECO:0000256" key="6">
    <source>
        <dbReference type="ARBA" id="ARBA00023170"/>
    </source>
</evidence>
<organism evidence="10 11">
    <name type="scientific">Tegillarca granosa</name>
    <name type="common">Malaysian cockle</name>
    <name type="synonym">Anadara granosa</name>
    <dbReference type="NCBI Taxonomy" id="220873"/>
    <lineage>
        <taxon>Eukaryota</taxon>
        <taxon>Metazoa</taxon>
        <taxon>Spiralia</taxon>
        <taxon>Lophotrochozoa</taxon>
        <taxon>Mollusca</taxon>
        <taxon>Bivalvia</taxon>
        <taxon>Autobranchia</taxon>
        <taxon>Pteriomorphia</taxon>
        <taxon>Arcoida</taxon>
        <taxon>Arcoidea</taxon>
        <taxon>Arcidae</taxon>
        <taxon>Tegillarca</taxon>
    </lineage>
</organism>
<dbReference type="PROSITE" id="PS50262">
    <property type="entry name" value="G_PROTEIN_RECEP_F1_2"/>
    <property type="match status" value="1"/>
</dbReference>
<dbReference type="CDD" id="cd00637">
    <property type="entry name" value="7tm_classA_rhodopsin-like"/>
    <property type="match status" value="2"/>
</dbReference>
<sequence>MALLELVDKFKDTNYQAEFNALLTIVFIVITLILAILYYCIVRDVRLHNKIRWECQMSQSSHKNMSRKLLNRRGRKTTITLFAVTVGYVASALPHHALALFIFIKKDLDCILTFEQDLTNCCINMPLVIFYLHNILTFPSELFCKIFRFVLYYVTLSSEVILVVIATDRYRKICQPLKPQFSHTKTKLFCSLSLLIGILLTWPSTIIYGDFSIVTGIGNITGIRCFTADEFRNTNFQLIFNALPILVFLVVVIALITMYARIISKLKGQITKKPAILSLDSSKKSFSTKRLKIGNATITFLAVTSVFIISALPHHILAMLYFMVDRFECRLSYTESSVYYTFIWIFFVNSCANPFVYGFSDPKFRLVLKQFYCCKGNNNSNQNTSSNDKVIYSDEITTV</sequence>
<keyword evidence="11" id="KW-1185">Reference proteome</keyword>
<dbReference type="InterPro" id="IPR000276">
    <property type="entry name" value="GPCR_Rhodpsn"/>
</dbReference>
<evidence type="ECO:0000259" key="9">
    <source>
        <dbReference type="PROSITE" id="PS50262"/>
    </source>
</evidence>
<reference evidence="10 11" key="1">
    <citation type="submission" date="2022-12" db="EMBL/GenBank/DDBJ databases">
        <title>Chromosome-level genome of Tegillarca granosa.</title>
        <authorList>
            <person name="Kim J."/>
        </authorList>
    </citation>
    <scope>NUCLEOTIDE SEQUENCE [LARGE SCALE GENOMIC DNA]</scope>
    <source>
        <strain evidence="10">Teg-2019</strain>
        <tissue evidence="10">Adductor muscle</tissue>
    </source>
</reference>
<evidence type="ECO:0000256" key="4">
    <source>
        <dbReference type="ARBA" id="ARBA00023040"/>
    </source>
</evidence>
<evidence type="ECO:0000256" key="2">
    <source>
        <dbReference type="ARBA" id="ARBA00022692"/>
    </source>
</evidence>
<evidence type="ECO:0000256" key="3">
    <source>
        <dbReference type="ARBA" id="ARBA00022989"/>
    </source>
</evidence>
<dbReference type="PRINTS" id="PR00237">
    <property type="entry name" value="GPCRRHODOPSN"/>
</dbReference>
<feature type="transmembrane region" description="Helical" evidence="8">
    <location>
        <begin position="337"/>
        <end position="359"/>
    </location>
</feature>
<comment type="subcellular location">
    <subcellularLocation>
        <location evidence="1">Membrane</location>
        <topology evidence="1">Multi-pass membrane protein</topology>
    </subcellularLocation>
</comment>
<dbReference type="PANTHER" id="PTHR24238">
    <property type="entry name" value="G-PROTEIN COUPLED RECEPTOR"/>
    <property type="match status" value="1"/>
</dbReference>
<accession>A0ABQ9E4W4</accession>
<keyword evidence="3 8" id="KW-1133">Transmembrane helix</keyword>
<dbReference type="Proteomes" id="UP001217089">
    <property type="component" value="Unassembled WGS sequence"/>
</dbReference>
<keyword evidence="4" id="KW-0297">G-protein coupled receptor</keyword>
<feature type="transmembrane region" description="Helical" evidence="8">
    <location>
        <begin position="188"/>
        <end position="208"/>
    </location>
</feature>
<dbReference type="SUPFAM" id="SSF81321">
    <property type="entry name" value="Family A G protein-coupled receptor-like"/>
    <property type="match status" value="2"/>
</dbReference>